<feature type="domain" description="MBG" evidence="2">
    <location>
        <begin position="1006"/>
        <end position="1081"/>
    </location>
</feature>
<dbReference type="InterPro" id="IPR041248">
    <property type="entry name" value="YDG"/>
</dbReference>
<keyword evidence="4" id="KW-1185">Reference proteome</keyword>
<dbReference type="NCBIfam" id="TIGR04131">
    <property type="entry name" value="Bac_Flav_CTERM"/>
    <property type="match status" value="1"/>
</dbReference>
<feature type="domain" description="MBG" evidence="2">
    <location>
        <begin position="1921"/>
        <end position="1994"/>
    </location>
</feature>
<feature type="domain" description="MBG" evidence="2">
    <location>
        <begin position="2082"/>
        <end position="2157"/>
    </location>
</feature>
<dbReference type="EMBL" id="QXML01000009">
    <property type="protein sequence ID" value="RIW13324.1"/>
    <property type="molecule type" value="Genomic_DNA"/>
</dbReference>
<proteinExistence type="predicted"/>
<sequence>MSIIKSAKNGFEGLFNFFECLTQFFQSFFWRWKLPAFLVLGLISNIALGQTYQFPNNLQVGGGFMMGTNEVSTVYTEGTKDPLLLTMKEVGDLSCESPTIYMTGGRLLILGCGVSNSQNYDKVFEIRKNNGDSFNAESVLLTPSTYRAFPTSPYELLFNVYLRGFKNNVQKGEIHLTNLVHAQNYPINFSNYAGFNDIDMLYIFVDNQDLFVDDLTLSPLAAVPVLPTLTTNSATGILSDRAVLGGNVTNDGGATISARGIVWSTSPNPTVTSNRVNMGTGSGSFSATVTGLPASSTVYVRSFAVNSAGTAYGNQISFTTPAKLVAQILSITGESCNGNDGSASIGAIGGTPPYSFLWEFDNSTLSSRNDLTAGTYTIRVSDSAGDRSTAIVNLGAQAPLNISLNLSQVSCFGGSNGAASVTVTGGTGVYTYTWSVAGQSRSRIENLTAGSYSITVRDQSGCQSVQNFTITEPSLLSASVTSVTDATCIGGNNGAAQISVSGGTPPYTYSWSPSGGSSPAIFNVSAGTYQVLIRDANFCEVTQTVTIREPNLPLLVSTNSATEVLSTSARISGSATQDLSGFGESESCVSKVGFVYSTTSNPEIGNGTVAYVNPFTLSGFSGLLLNLRPNSVYYARAFVENSTGSVTYGNEQSFTTAPLNLSIGGSFSVSPKTYDGNSTATISFYSLVLSGLNPSFNRVGLEDVVVEFETAEAGINKPVRIVSANITGPDASSYNFSLLNSPFATASILKKGLTITGLTASSKTYDGTTDAVVTGTPVLSGVLDGDDVTLSGTPEYDFVTSNAGQAIEIGVTGISLSGSEASNYELFPPVWFGDILRRQVLMGDPSITVQKVFDGTRQASFVLGAPLNLVTGDEVVVTGSAQYEDANVGVGKQIVLTYGVSGNSASNYLAPVPFTRTDGEITPADLRITVSSETKVFGELDPVFTLQYSGFVFGDDVSVVVGTPVFSRDPEENVGNYPVVVSGLSSANYAVQLVPGNLEITQRRIQVTMPFLSKSYGDVDPALTYTTAPALGTVLPNGIRVELNGSLQREPGEDVGDYRIDIGTIKDLNPNYLIGYVGGLLSIVPKEVRVSADSKSKTYGDLDPAFTYTSIPGEGEELANGLRVSFTGELERQPGEAVGTYVISRGTLSNPNFNIVFQNGELEITPLSVEVRADAQTKVYGELDPTLTYSTLPALGTVLSNGEILSLSGALNRIGGEDVGRYAIGVGTLNHPNLTLRYVGSELEITLRQVVVSAEGKTKVFGEIDPALTYSSVPAIASVLPNGEVVSFTGSLTREPGEEVGTYPISLGSLTNPNYSVVFNGADLEIQPLTLVVSGSFTTKSKGYDGTVSAEIESNNLQLSGLVTGFNQVILENVVVEFEDSDAGIGKVVRIVSADLTGPDAGNYSLTLTNSPFATASILKKGLTITGLTASSKTYDGTTDAVVTGTPVLSGVLDGDDVTLSGTPEYDFVTSNAGQAIEIGVTGISLSGSEASNYELFPPVWFGDILRRQVLMGDPSITVQKVFDGTRQASFVLGAPLNLVTGDEVVVTGSAQYEDANVGVGKQIVLTYGVSGNSASNYLAPVPFTRTDGEITPADLRITVSSETKVFGELDPVFTLQYSGFVFGDDVSVVVGTPVFSRDPEENVGNYPVVVSGLSSANYAVQLVPGNLEITQRRIQVTMPFLSKSYGDVDPALTYTTAPALGTVLPNGIRVELNGSLQREPGEDVGDYRIDIGTIKDLNPNYLIGYVGGLLSIVPKEVRVSADSKSKTYGDLDPAFTYTSIPGEGEELANGLRVSFTGELERQPGEAVGTYVISRGTLSNPNFNIVFQNGELEITPLSVEVRADAQTKVYGELDPTLTYSTLPALGTVLSNGEILSLSGALNRIGGEDVGRYAIGVGTLNHPNLTLRYVGSELEITLRQVVVSAEGKTKVFGEIDPALTYSSVPAIASVLPNGEVVSFTGSLTREPGEEVGTYPIRLGSLTNPNYSVVLNGADLEITPLSVKVNADSQQKIYGDLDPEFRFSSVPSLGAILPNGSILSFSGKLSRESGENVGSYAIELGNLTNPNYVISYIGGELEIKPLPIKVTASNQSKAFGELDPQLTYASVPAAGSILENGQVVSFFGNLDREPGENVGNYPIKQGSLTNPNYQIDFKSGILTINPFKVRIVANAGSKVYGENDPSLTFTSSIQPESTLPNGQVFTLTGSLSRNPGENVGTYSINQGNLNSPNIQFEFVGADFIIRPKSLEIVPLSNQRKVYGDPDPDFQFRVNGLLPRDPSSIISGNISRVQGEDVNAYKFTLGNLSAGPNYSLILKDEVFKIEPKALILRAGNKEKRYGDPNPELTYTFEGLANGDTGIDQLPTISTSANQSSSVGIYPIRLTGGLDRNYSLTLINGELLVLKRSILVKANDQEMVYGDQVPSLTYQYVGLVNGDRDLETSPVVETNASSNSNVGTYPIRVSGGADRNYELAYQNGSLTIRPRELQVVADSKKREYGDPNPVLTYTLVGLVNKDSDLTVRPDLSLYANQNSVVGTYPIGISGGSHPNYSLVYKEGALEILPAKLTITAQPASKVFGANDPDLSYSATGFKVSDGIGLGIGKLNRLAGEAVGTYPIGMGTLSFGKNYIVRFEGADFKIVPVEILAYNELAEIQTPWGIVPEFPDEVQIVTQDARIISVPVNWASNELNVFAKGVYFIKGEILETGDIKNPEGISPTLKVTVLPKPSPEDLILSNNRFIPDPDNFFQAIGNFRVVDPVDNVHSISLVQKELDNGFFEIKENILFWSSADQASGKSQFTIRVQVKDRDGNTLIKDFTILRERVVLESLEVYNSFSPNGDGFNDTWGVPDLRYYKNVRVHIFNKEGRRVFYTENPDFRWDGSFEDVELATDTFQWVIEIKETGEKRNGTLHLIR</sequence>
<feature type="domain" description="YDG" evidence="1">
    <location>
        <begin position="848"/>
        <end position="909"/>
    </location>
</feature>
<evidence type="ECO:0000313" key="4">
    <source>
        <dbReference type="Proteomes" id="UP000283522"/>
    </source>
</evidence>
<dbReference type="InterPro" id="IPR026341">
    <property type="entry name" value="T9SS_type_B"/>
</dbReference>
<feature type="domain" description="MBG" evidence="2">
    <location>
        <begin position="926"/>
        <end position="998"/>
    </location>
</feature>
<dbReference type="Pfam" id="PF18676">
    <property type="entry name" value="MBG_2"/>
    <property type="match status" value="18"/>
</dbReference>
<dbReference type="Pfam" id="PF13585">
    <property type="entry name" value="CHU_C"/>
    <property type="match status" value="1"/>
</dbReference>
<feature type="domain" description="MBG" evidence="2">
    <location>
        <begin position="1251"/>
        <end position="1324"/>
    </location>
</feature>
<feature type="domain" description="YDG" evidence="1">
    <location>
        <begin position="1337"/>
        <end position="1407"/>
    </location>
</feature>
<feature type="domain" description="MBG" evidence="2">
    <location>
        <begin position="1089"/>
        <end position="1162"/>
    </location>
</feature>
<name>A0A418PN50_9BACT</name>
<dbReference type="Pfam" id="PF13573">
    <property type="entry name" value="SprB"/>
    <property type="match status" value="3"/>
</dbReference>
<feature type="domain" description="MBG" evidence="2">
    <location>
        <begin position="1596"/>
        <end position="1668"/>
    </location>
</feature>
<feature type="domain" description="MBG" evidence="2">
    <location>
        <begin position="2403"/>
        <end position="2475"/>
    </location>
</feature>
<evidence type="ECO:0000313" key="3">
    <source>
        <dbReference type="EMBL" id="RIW13324.1"/>
    </source>
</evidence>
<dbReference type="Gene3D" id="2.60.40.740">
    <property type="match status" value="2"/>
</dbReference>
<feature type="domain" description="MBG" evidence="2">
    <location>
        <begin position="1840"/>
        <end position="1913"/>
    </location>
</feature>
<feature type="domain" description="YDG" evidence="1">
    <location>
        <begin position="750"/>
        <end position="826"/>
    </location>
</feature>
<dbReference type="RefSeq" id="WP_119478910.1">
    <property type="nucleotide sequence ID" value="NZ_QXML01000009.1"/>
</dbReference>
<reference evidence="3 4" key="1">
    <citation type="submission" date="2018-09" db="EMBL/GenBank/DDBJ databases">
        <authorList>
            <person name="Wang X."/>
            <person name="Du Z."/>
        </authorList>
    </citation>
    <scope>NUCLEOTIDE SEQUENCE [LARGE SCALE GENOMIC DNA]</scope>
    <source>
        <strain evidence="3 4">N3</strain>
    </source>
</reference>
<dbReference type="OrthoDB" id="1097758at2"/>
<feature type="domain" description="MBG" evidence="2">
    <location>
        <begin position="2325"/>
        <end position="2395"/>
    </location>
</feature>
<feature type="domain" description="MBG" evidence="2">
    <location>
        <begin position="1676"/>
        <end position="1751"/>
    </location>
</feature>
<dbReference type="InterPro" id="IPR041286">
    <property type="entry name" value="MBG_2"/>
</dbReference>
<evidence type="ECO:0000259" key="2">
    <source>
        <dbReference type="Pfam" id="PF18676"/>
    </source>
</evidence>
<feature type="domain" description="MBG" evidence="2">
    <location>
        <begin position="2164"/>
        <end position="2237"/>
    </location>
</feature>
<protein>
    <recommendedName>
        <fullName evidence="5">T9SS C-terminal target domain-containing protein</fullName>
    </recommendedName>
</protein>
<feature type="domain" description="MBG" evidence="2">
    <location>
        <begin position="2002"/>
        <end position="2075"/>
    </location>
</feature>
<dbReference type="Gene3D" id="3.30.160.710">
    <property type="match status" value="2"/>
</dbReference>
<organism evidence="3 4">
    <name type="scientific">Algoriphagus lacus</name>
    <dbReference type="NCBI Taxonomy" id="2056311"/>
    <lineage>
        <taxon>Bacteria</taxon>
        <taxon>Pseudomonadati</taxon>
        <taxon>Bacteroidota</taxon>
        <taxon>Cytophagia</taxon>
        <taxon>Cytophagales</taxon>
        <taxon>Cyclobacteriaceae</taxon>
        <taxon>Algoriphagus</taxon>
    </lineage>
</organism>
<feature type="domain" description="YDG" evidence="1">
    <location>
        <begin position="668"/>
        <end position="736"/>
    </location>
</feature>
<feature type="domain" description="MBG" evidence="2">
    <location>
        <begin position="1759"/>
        <end position="1832"/>
    </location>
</feature>
<feature type="domain" description="MBG" evidence="2">
    <location>
        <begin position="2560"/>
        <end position="2631"/>
    </location>
</feature>
<feature type="domain" description="MBG" evidence="2">
    <location>
        <begin position="1170"/>
        <end position="1243"/>
    </location>
</feature>
<feature type="domain" description="MBG" evidence="2">
    <location>
        <begin position="2249"/>
        <end position="2316"/>
    </location>
</feature>
<feature type="domain" description="YDG" evidence="1">
    <location>
        <begin position="1518"/>
        <end position="1579"/>
    </location>
</feature>
<accession>A0A418PN50</accession>
<dbReference type="InterPro" id="IPR025667">
    <property type="entry name" value="SprB_repeat"/>
</dbReference>
<gene>
    <name evidence="3" type="ORF">D0X99_16230</name>
</gene>
<dbReference type="Proteomes" id="UP000283522">
    <property type="component" value="Unassembled WGS sequence"/>
</dbReference>
<dbReference type="Pfam" id="PF18657">
    <property type="entry name" value="YDG"/>
    <property type="match status" value="6"/>
</dbReference>
<feature type="domain" description="YDG" evidence="1">
    <location>
        <begin position="1420"/>
        <end position="1496"/>
    </location>
</feature>
<comment type="caution">
    <text evidence="3">The sequence shown here is derived from an EMBL/GenBank/DDBJ whole genome shotgun (WGS) entry which is preliminary data.</text>
</comment>
<evidence type="ECO:0000259" key="1">
    <source>
        <dbReference type="Pfam" id="PF18657"/>
    </source>
</evidence>
<feature type="domain" description="MBG" evidence="2">
    <location>
        <begin position="2481"/>
        <end position="2553"/>
    </location>
</feature>
<evidence type="ECO:0008006" key="5">
    <source>
        <dbReference type="Google" id="ProtNLM"/>
    </source>
</evidence>